<evidence type="ECO:0000313" key="2">
    <source>
        <dbReference type="EMBL" id="KAE9178632.1"/>
    </source>
</evidence>
<dbReference type="Proteomes" id="UP000476176">
    <property type="component" value="Unassembled WGS sequence"/>
</dbReference>
<evidence type="ECO:0000313" key="6">
    <source>
        <dbReference type="Proteomes" id="UP000433483"/>
    </source>
</evidence>
<dbReference type="EMBL" id="QXGC01002370">
    <property type="protein sequence ID" value="KAE9187051.1"/>
    <property type="molecule type" value="Genomic_DNA"/>
</dbReference>
<evidence type="ECO:0000313" key="1">
    <source>
        <dbReference type="EMBL" id="KAE9077418.1"/>
    </source>
</evidence>
<dbReference type="Proteomes" id="UP000488956">
    <property type="component" value="Unassembled WGS sequence"/>
</dbReference>
<dbReference type="Proteomes" id="UP000440367">
    <property type="component" value="Unassembled WGS sequence"/>
</dbReference>
<proteinExistence type="predicted"/>
<dbReference type="EMBL" id="QXGE01002364">
    <property type="protein sequence ID" value="KAE9282524.1"/>
    <property type="molecule type" value="Genomic_DNA"/>
</dbReference>
<dbReference type="EMBL" id="QXGB01002372">
    <property type="protein sequence ID" value="KAE9178632.1"/>
    <property type="molecule type" value="Genomic_DNA"/>
</dbReference>
<evidence type="ECO:0000313" key="4">
    <source>
        <dbReference type="EMBL" id="KAE9187051.1"/>
    </source>
</evidence>
<dbReference type="Proteomes" id="UP000433483">
    <property type="component" value="Unassembled WGS sequence"/>
</dbReference>
<evidence type="ECO:0000313" key="7">
    <source>
        <dbReference type="Proteomes" id="UP000437068"/>
    </source>
</evidence>
<evidence type="ECO:0000313" key="9">
    <source>
        <dbReference type="Proteomes" id="UP000476176"/>
    </source>
</evidence>
<keyword evidence="6" id="KW-1185">Reference proteome</keyword>
<reference evidence="6 7" key="1">
    <citation type="submission" date="2018-08" db="EMBL/GenBank/DDBJ databases">
        <title>Genomic investigation of the strawberry pathogen Phytophthora fragariae indicates pathogenicity is determined by transcriptional variation in three key races.</title>
        <authorList>
            <person name="Adams T.M."/>
            <person name="Armitage A.D."/>
            <person name="Sobczyk M.K."/>
            <person name="Bates H.J."/>
            <person name="Dunwell J.M."/>
            <person name="Nellist C.F."/>
            <person name="Harrison R.J."/>
        </authorList>
    </citation>
    <scope>NUCLEOTIDE SEQUENCE [LARGE SCALE GENOMIC DNA]</scope>
    <source>
        <strain evidence="5 7">A4</strain>
        <strain evidence="3 8">BC-1</strain>
        <strain evidence="4 9">BC-23</strain>
        <strain evidence="2 6">NOV-27</strain>
        <strain evidence="1 10">ONT-3</strain>
    </source>
</reference>
<organism evidence="5 7">
    <name type="scientific">Phytophthora fragariae</name>
    <dbReference type="NCBI Taxonomy" id="53985"/>
    <lineage>
        <taxon>Eukaryota</taxon>
        <taxon>Sar</taxon>
        <taxon>Stramenopiles</taxon>
        <taxon>Oomycota</taxon>
        <taxon>Peronosporomycetes</taxon>
        <taxon>Peronosporales</taxon>
        <taxon>Peronosporaceae</taxon>
        <taxon>Phytophthora</taxon>
    </lineage>
</organism>
<evidence type="ECO:0000313" key="3">
    <source>
        <dbReference type="EMBL" id="KAE9185289.1"/>
    </source>
</evidence>
<sequence length="221" mass="24721">MVTSTSRTRWYPNQNKVVHTLCRHDGLRHGDGQRSASCAALESLPARSSHVHYPNTPLSSSDLTPETVFFLCEHKLGVAFAAGIQLSARSSTCHSPSPPTWSSRCNPRASIRGPIDELWLAIRLFESVSEDDFRLFFDQQTEICSRLAEQMPRSSWRYVVQRLLQQAISDSTSVDQVPVDNGVTFRVRGIISHTKPVTVEPAALAVSWNEYFNELKSGSMD</sequence>
<protein>
    <submittedName>
        <fullName evidence="5">Uncharacterized protein</fullName>
    </submittedName>
</protein>
<evidence type="ECO:0000313" key="10">
    <source>
        <dbReference type="Proteomes" id="UP000488956"/>
    </source>
</evidence>
<dbReference type="EMBL" id="QXFX01002400">
    <property type="protein sequence ID" value="KAE9077418.1"/>
    <property type="molecule type" value="Genomic_DNA"/>
</dbReference>
<dbReference type="OrthoDB" id="1924260at2759"/>
<evidence type="ECO:0000313" key="8">
    <source>
        <dbReference type="Proteomes" id="UP000440367"/>
    </source>
</evidence>
<dbReference type="Proteomes" id="UP000437068">
    <property type="component" value="Unassembled WGS sequence"/>
</dbReference>
<dbReference type="EMBL" id="QXGD01002696">
    <property type="protein sequence ID" value="KAE9185289.1"/>
    <property type="molecule type" value="Genomic_DNA"/>
</dbReference>
<comment type="caution">
    <text evidence="5">The sequence shown here is derived from an EMBL/GenBank/DDBJ whole genome shotgun (WGS) entry which is preliminary data.</text>
</comment>
<gene>
    <name evidence="5" type="ORF">PF001_g23266</name>
    <name evidence="3" type="ORF">PF002_g26205</name>
    <name evidence="4" type="ORF">PF004_g22910</name>
    <name evidence="2" type="ORF">PF005_g24002</name>
    <name evidence="1" type="ORF">PF010_g23513</name>
</gene>
<accession>A0A6A4BZZ6</accession>
<evidence type="ECO:0000313" key="5">
    <source>
        <dbReference type="EMBL" id="KAE9282524.1"/>
    </source>
</evidence>
<dbReference type="AlphaFoldDB" id="A0A6A4BZZ6"/>
<name>A0A6A4BZZ6_9STRA</name>